<dbReference type="InterPro" id="IPR029061">
    <property type="entry name" value="THDP-binding"/>
</dbReference>
<dbReference type="PANTHER" id="PTHR18968">
    <property type="entry name" value="THIAMINE PYROPHOSPHATE ENZYMES"/>
    <property type="match status" value="1"/>
</dbReference>
<dbReference type="GO" id="GO:0009099">
    <property type="term" value="P:L-valine biosynthetic process"/>
    <property type="evidence" value="ECO:0007669"/>
    <property type="project" value="TreeGrafter"/>
</dbReference>
<sequence>LGIGLGMAAGAKLAHQDRPVILFVGDGSFNYNPVLAGLGLYQEYGLPVLIVILNNGGYIGMRRSHQKCYPQGWAVSNNTYLGVDITPEPDYTKVAEAFDTYGERLEEPDDIELALNRALQQIVMGKAALLDVILDSRDA</sequence>
<dbReference type="EMBL" id="BARS01044347">
    <property type="protein sequence ID" value="GAG35236.1"/>
    <property type="molecule type" value="Genomic_DNA"/>
</dbReference>
<dbReference type="SUPFAM" id="SSF52518">
    <property type="entry name" value="Thiamin diphosphate-binding fold (THDP-binding)"/>
    <property type="match status" value="1"/>
</dbReference>
<evidence type="ECO:0000313" key="3">
    <source>
        <dbReference type="EMBL" id="GAG35236.1"/>
    </source>
</evidence>
<dbReference type="GO" id="GO:0005948">
    <property type="term" value="C:acetolactate synthase complex"/>
    <property type="evidence" value="ECO:0007669"/>
    <property type="project" value="TreeGrafter"/>
</dbReference>
<dbReference type="Pfam" id="PF02775">
    <property type="entry name" value="TPP_enzyme_C"/>
    <property type="match status" value="1"/>
</dbReference>
<comment type="caution">
    <text evidence="3">The sequence shown here is derived from an EMBL/GenBank/DDBJ whole genome shotgun (WGS) entry which is preliminary data.</text>
</comment>
<dbReference type="InterPro" id="IPR045229">
    <property type="entry name" value="TPP_enz"/>
</dbReference>
<evidence type="ECO:0000259" key="2">
    <source>
        <dbReference type="Pfam" id="PF02775"/>
    </source>
</evidence>
<protein>
    <recommendedName>
        <fullName evidence="2">Thiamine pyrophosphate enzyme TPP-binding domain-containing protein</fullName>
    </recommendedName>
</protein>
<dbReference type="GO" id="GO:0050660">
    <property type="term" value="F:flavin adenine dinucleotide binding"/>
    <property type="evidence" value="ECO:0007669"/>
    <property type="project" value="TreeGrafter"/>
</dbReference>
<reference evidence="3" key="1">
    <citation type="journal article" date="2014" name="Front. Microbiol.">
        <title>High frequency of phylogenetically diverse reductive dehalogenase-homologous genes in deep subseafloor sedimentary metagenomes.</title>
        <authorList>
            <person name="Kawai M."/>
            <person name="Futagami T."/>
            <person name="Toyoda A."/>
            <person name="Takaki Y."/>
            <person name="Nishi S."/>
            <person name="Hori S."/>
            <person name="Arai W."/>
            <person name="Tsubouchi T."/>
            <person name="Morono Y."/>
            <person name="Uchiyama I."/>
            <person name="Ito T."/>
            <person name="Fujiyama A."/>
            <person name="Inagaki F."/>
            <person name="Takami H."/>
        </authorList>
    </citation>
    <scope>NUCLEOTIDE SEQUENCE</scope>
    <source>
        <strain evidence="3">Expedition CK06-06</strain>
    </source>
</reference>
<proteinExistence type="inferred from homology"/>
<organism evidence="3">
    <name type="scientific">marine sediment metagenome</name>
    <dbReference type="NCBI Taxonomy" id="412755"/>
    <lineage>
        <taxon>unclassified sequences</taxon>
        <taxon>metagenomes</taxon>
        <taxon>ecological metagenomes</taxon>
    </lineage>
</organism>
<name>X0YEI3_9ZZZZ</name>
<dbReference type="Gene3D" id="3.40.50.970">
    <property type="match status" value="1"/>
</dbReference>
<comment type="similarity">
    <text evidence="1">Belongs to the TPP enzyme family.</text>
</comment>
<accession>X0YEI3</accession>
<dbReference type="GO" id="GO:0030976">
    <property type="term" value="F:thiamine pyrophosphate binding"/>
    <property type="evidence" value="ECO:0007669"/>
    <property type="project" value="InterPro"/>
</dbReference>
<dbReference type="AlphaFoldDB" id="X0YEI3"/>
<dbReference type="InterPro" id="IPR011766">
    <property type="entry name" value="TPP_enzyme_TPP-bd"/>
</dbReference>
<dbReference type="GO" id="GO:0009097">
    <property type="term" value="P:isoleucine biosynthetic process"/>
    <property type="evidence" value="ECO:0007669"/>
    <property type="project" value="TreeGrafter"/>
</dbReference>
<feature type="non-terminal residue" evidence="3">
    <location>
        <position position="1"/>
    </location>
</feature>
<dbReference type="GO" id="GO:0003984">
    <property type="term" value="F:acetolactate synthase activity"/>
    <property type="evidence" value="ECO:0007669"/>
    <property type="project" value="TreeGrafter"/>
</dbReference>
<gene>
    <name evidence="3" type="ORF">S01H1_67019</name>
</gene>
<evidence type="ECO:0000256" key="1">
    <source>
        <dbReference type="ARBA" id="ARBA00007812"/>
    </source>
</evidence>
<dbReference type="PANTHER" id="PTHR18968:SF13">
    <property type="entry name" value="ACETOLACTATE SYNTHASE CATALYTIC SUBUNIT, MITOCHONDRIAL"/>
    <property type="match status" value="1"/>
</dbReference>
<feature type="domain" description="Thiamine pyrophosphate enzyme TPP-binding" evidence="2">
    <location>
        <begin position="1"/>
        <end position="121"/>
    </location>
</feature>